<dbReference type="Gene3D" id="3.30.505.10">
    <property type="entry name" value="SH2 domain"/>
    <property type="match status" value="1"/>
</dbReference>
<feature type="domain" description="SOCS box" evidence="8">
    <location>
        <begin position="533"/>
        <end position="583"/>
    </location>
</feature>
<dbReference type="PROSITE" id="PS50001">
    <property type="entry name" value="SH2"/>
    <property type="match status" value="1"/>
</dbReference>
<dbReference type="SMART" id="SM00252">
    <property type="entry name" value="SH2"/>
    <property type="match status" value="1"/>
</dbReference>
<evidence type="ECO:0000256" key="6">
    <source>
        <dbReference type="SAM" id="MobiDB-lite"/>
    </source>
</evidence>
<dbReference type="SUPFAM" id="SSF55550">
    <property type="entry name" value="SH2 domain"/>
    <property type="match status" value="1"/>
</dbReference>
<reference evidence="9" key="1">
    <citation type="submission" date="2022-01" db="EMBL/GenBank/DDBJ databases">
        <authorList>
            <person name="King R."/>
        </authorList>
    </citation>
    <scope>NUCLEOTIDE SEQUENCE</scope>
</reference>
<keyword evidence="3" id="KW-0833">Ubl conjugation pathway</keyword>
<dbReference type="Proteomes" id="UP001152799">
    <property type="component" value="Chromosome 6"/>
</dbReference>
<dbReference type="Pfam" id="PF00017">
    <property type="entry name" value="SH2"/>
    <property type="match status" value="1"/>
</dbReference>
<dbReference type="EMBL" id="OU892282">
    <property type="protein sequence ID" value="CAH1132331.1"/>
    <property type="molecule type" value="Genomic_DNA"/>
</dbReference>
<evidence type="ECO:0000256" key="2">
    <source>
        <dbReference type="ARBA" id="ARBA00022700"/>
    </source>
</evidence>
<evidence type="ECO:0000259" key="8">
    <source>
        <dbReference type="PROSITE" id="PS50225"/>
    </source>
</evidence>
<dbReference type="GO" id="GO:0005942">
    <property type="term" value="C:phosphatidylinositol 3-kinase complex"/>
    <property type="evidence" value="ECO:0007669"/>
    <property type="project" value="TreeGrafter"/>
</dbReference>
<dbReference type="GO" id="GO:0046854">
    <property type="term" value="P:phosphatidylinositol phosphate biosynthetic process"/>
    <property type="evidence" value="ECO:0007669"/>
    <property type="project" value="TreeGrafter"/>
</dbReference>
<proteinExistence type="predicted"/>
<keyword evidence="1" id="KW-0341">Growth regulation</keyword>
<evidence type="ECO:0000256" key="1">
    <source>
        <dbReference type="ARBA" id="ARBA00022604"/>
    </source>
</evidence>
<dbReference type="InterPro" id="IPR036036">
    <property type="entry name" value="SOCS_box-like_dom_sf"/>
</dbReference>
<dbReference type="GO" id="GO:0009968">
    <property type="term" value="P:negative regulation of signal transduction"/>
    <property type="evidence" value="ECO:0007669"/>
    <property type="project" value="UniProtKB-KW"/>
</dbReference>
<evidence type="ECO:0000256" key="4">
    <source>
        <dbReference type="ARBA" id="ARBA00022999"/>
    </source>
</evidence>
<dbReference type="InterPro" id="IPR037346">
    <property type="entry name" value="SOCS7_SOCS"/>
</dbReference>
<dbReference type="PANTHER" id="PTHR10155:SF5">
    <property type="entry name" value="SUPPRESSOR OF CYTOKINE SIGNALING 7"/>
    <property type="match status" value="1"/>
</dbReference>
<keyword evidence="10" id="KW-1185">Reference proteome</keyword>
<dbReference type="CDD" id="cd10388">
    <property type="entry name" value="SH2_SOCS7"/>
    <property type="match status" value="1"/>
</dbReference>
<dbReference type="InterPro" id="IPR035866">
    <property type="entry name" value="SOCS7_SH2"/>
</dbReference>
<evidence type="ECO:0000313" key="10">
    <source>
        <dbReference type="Proteomes" id="UP001152799"/>
    </source>
</evidence>
<feature type="compositionally biased region" description="Polar residues" evidence="6">
    <location>
        <begin position="207"/>
        <end position="218"/>
    </location>
</feature>
<evidence type="ECO:0008006" key="11">
    <source>
        <dbReference type="Google" id="ProtNLM"/>
    </source>
</evidence>
<dbReference type="InterPro" id="IPR000980">
    <property type="entry name" value="SH2"/>
</dbReference>
<accession>A0A9P0DIW9</accession>
<dbReference type="SUPFAM" id="SSF158235">
    <property type="entry name" value="SOCS box-like"/>
    <property type="match status" value="1"/>
</dbReference>
<dbReference type="InterPro" id="IPR001496">
    <property type="entry name" value="SOCS_box"/>
</dbReference>
<evidence type="ECO:0000256" key="5">
    <source>
        <dbReference type="PROSITE-ProRule" id="PRU00191"/>
    </source>
</evidence>
<keyword evidence="4 5" id="KW-0727">SH2 domain</keyword>
<dbReference type="AlphaFoldDB" id="A0A9P0DIW9"/>
<feature type="region of interest" description="Disordered" evidence="6">
    <location>
        <begin position="178"/>
        <end position="236"/>
    </location>
</feature>
<name>A0A9P0DIW9_9CUCU</name>
<feature type="domain" description="SH2" evidence="7">
    <location>
        <begin position="432"/>
        <end position="526"/>
    </location>
</feature>
<dbReference type="GO" id="GO:0035556">
    <property type="term" value="P:intracellular signal transduction"/>
    <property type="evidence" value="ECO:0007669"/>
    <property type="project" value="InterPro"/>
</dbReference>
<keyword evidence="2" id="KW-0734">Signal transduction inhibitor</keyword>
<protein>
    <recommendedName>
        <fullName evidence="11">Suppressor of cytokine signaling 7</fullName>
    </recommendedName>
</protein>
<dbReference type="PROSITE" id="PS50225">
    <property type="entry name" value="SOCS"/>
    <property type="match status" value="1"/>
</dbReference>
<gene>
    <name evidence="9" type="ORF">CEUTPL_LOCUS10853</name>
</gene>
<dbReference type="SMART" id="SM00253">
    <property type="entry name" value="SOCS"/>
    <property type="match status" value="1"/>
</dbReference>
<evidence type="ECO:0000256" key="3">
    <source>
        <dbReference type="ARBA" id="ARBA00022786"/>
    </source>
</evidence>
<dbReference type="Pfam" id="PF07525">
    <property type="entry name" value="SOCS_box"/>
    <property type="match status" value="1"/>
</dbReference>
<dbReference type="SMART" id="SM00969">
    <property type="entry name" value="SOCS_box"/>
    <property type="match status" value="1"/>
</dbReference>
<sequence>MESPPSTSSWSQHSQPFILSDDSGLLLTTGSFSSGNTSFESRSGRKHFLFEDSDCEERSSLSQDDSLDGMSDIMCGENFNTLKKQPNWSEIKQTTSPIEPPLEFQDRPQSVSPPPVVDFFCDRLTHQILKRVMLDFRYKDRSSDVYAVPVDVVKQPGVKPKRGGAYSCLSGHLLTAASKKRRRNTTSVGLKEDGRQQPRSGRKSVSRSEQSHWSYYQSENKRHSVAGTSTSAGGNEPIHMTLQEVRTYLQTLYSSSSDSSDTKDFSCRKKNNCANGTLVATNNNNNNINKKYHLTRNIGSEHHQLMNRPKKSTFLINIKNKKVKDSSCNNSRALTISPVKKEVKKRKVFSFKQALCNIFRFRRFLSVEEKTEKCETEKIQYELGSSNIENSLTSRALPPLPKKEEEMPNTIIEDDQALDFATSIQRVKDYGWYWGPLSSEAAEKILSNEPDGSFIVRDSSDDHYIFSLTFKLNNSVRHVRIEHFQGNFSFGSCTKFKSQTIVEFIENAVEHSRSGRYLFFLHRRPVIGPVRVQLLHPFSRFKQVQSLQHMCRFVIHKNVRRDLIPELPLPRRMIDYLNTPQYYSESFADLPLEIGEDPRNLPSSGENTLSFVPPSLNGNMMEENENVEQRRNLQSDNMIPVNEYIIFNA</sequence>
<organism evidence="9 10">
    <name type="scientific">Ceutorhynchus assimilis</name>
    <name type="common">cabbage seed weevil</name>
    <dbReference type="NCBI Taxonomy" id="467358"/>
    <lineage>
        <taxon>Eukaryota</taxon>
        <taxon>Metazoa</taxon>
        <taxon>Ecdysozoa</taxon>
        <taxon>Arthropoda</taxon>
        <taxon>Hexapoda</taxon>
        <taxon>Insecta</taxon>
        <taxon>Pterygota</taxon>
        <taxon>Neoptera</taxon>
        <taxon>Endopterygota</taxon>
        <taxon>Coleoptera</taxon>
        <taxon>Polyphaga</taxon>
        <taxon>Cucujiformia</taxon>
        <taxon>Curculionidae</taxon>
        <taxon>Ceutorhynchinae</taxon>
        <taxon>Ceutorhynchus</taxon>
    </lineage>
</organism>
<dbReference type="PANTHER" id="PTHR10155">
    <property type="entry name" value="PHOSPHATIDYLINOSITOL 3-KINASE REGULATORY SUBUNIT"/>
    <property type="match status" value="1"/>
</dbReference>
<evidence type="ECO:0000259" key="7">
    <source>
        <dbReference type="PROSITE" id="PS50001"/>
    </source>
</evidence>
<dbReference type="CDD" id="cd03741">
    <property type="entry name" value="SOCS_SOCS7"/>
    <property type="match status" value="1"/>
</dbReference>
<dbReference type="InterPro" id="IPR036860">
    <property type="entry name" value="SH2_dom_sf"/>
</dbReference>
<evidence type="ECO:0000313" key="9">
    <source>
        <dbReference type="EMBL" id="CAH1132331.1"/>
    </source>
</evidence>
<dbReference type="GO" id="GO:0046935">
    <property type="term" value="F:1-phosphatidylinositol-3-kinase regulator activity"/>
    <property type="evidence" value="ECO:0007669"/>
    <property type="project" value="TreeGrafter"/>
</dbReference>